<organism evidence="7 8">
    <name type="scientific">Terracoccus luteus</name>
    <dbReference type="NCBI Taxonomy" id="53356"/>
    <lineage>
        <taxon>Bacteria</taxon>
        <taxon>Bacillati</taxon>
        <taxon>Actinomycetota</taxon>
        <taxon>Actinomycetes</taxon>
        <taxon>Micrococcales</taxon>
        <taxon>Intrasporangiaceae</taxon>
        <taxon>Terracoccus</taxon>
    </lineage>
</organism>
<reference evidence="7 8" key="1">
    <citation type="submission" date="2020-08" db="EMBL/GenBank/DDBJ databases">
        <title>Genomic Encyclopedia of Type Strains, Phase IV (KMG-V): Genome sequencing to study the core and pangenomes of soil and plant-associated prokaryotes.</title>
        <authorList>
            <person name="Whitman W."/>
        </authorList>
    </citation>
    <scope>NUCLEOTIDE SEQUENCE [LARGE SCALE GENOMIC DNA]</scope>
    <source>
        <strain evidence="7 8">B3ACCR2</strain>
    </source>
</reference>
<evidence type="ECO:0000256" key="2">
    <source>
        <dbReference type="ARBA" id="ARBA00022475"/>
    </source>
</evidence>
<evidence type="ECO:0000256" key="3">
    <source>
        <dbReference type="ARBA" id="ARBA00022692"/>
    </source>
</evidence>
<feature type="transmembrane region" description="Helical" evidence="6">
    <location>
        <begin position="374"/>
        <end position="397"/>
    </location>
</feature>
<keyword evidence="3 6" id="KW-0812">Transmembrane</keyword>
<feature type="transmembrane region" description="Helical" evidence="6">
    <location>
        <begin position="188"/>
        <end position="209"/>
    </location>
</feature>
<evidence type="ECO:0000313" key="7">
    <source>
        <dbReference type="EMBL" id="MBB2985715.1"/>
    </source>
</evidence>
<evidence type="ECO:0000256" key="5">
    <source>
        <dbReference type="ARBA" id="ARBA00023136"/>
    </source>
</evidence>
<keyword evidence="2" id="KW-1003">Cell membrane</keyword>
<feature type="transmembrane region" description="Helical" evidence="6">
    <location>
        <begin position="12"/>
        <end position="33"/>
    </location>
</feature>
<name>A0A839PUJ9_9MICO</name>
<feature type="transmembrane region" description="Helical" evidence="6">
    <location>
        <begin position="127"/>
        <end position="151"/>
    </location>
</feature>
<dbReference type="Proteomes" id="UP000590811">
    <property type="component" value="Unassembled WGS sequence"/>
</dbReference>
<dbReference type="AlphaFoldDB" id="A0A839PUJ9"/>
<dbReference type="EMBL" id="JACHVT010000002">
    <property type="protein sequence ID" value="MBB2985715.1"/>
    <property type="molecule type" value="Genomic_DNA"/>
</dbReference>
<dbReference type="RefSeq" id="WP_184508566.1">
    <property type="nucleotide sequence ID" value="NZ_JACHVT010000002.1"/>
</dbReference>
<dbReference type="PANTHER" id="PTHR30250">
    <property type="entry name" value="PST FAMILY PREDICTED COLANIC ACID TRANSPORTER"/>
    <property type="match status" value="1"/>
</dbReference>
<keyword evidence="5 6" id="KW-0472">Membrane</keyword>
<comment type="caution">
    <text evidence="7">The sequence shown here is derived from an EMBL/GenBank/DDBJ whole genome shotgun (WGS) entry which is preliminary data.</text>
</comment>
<feature type="transmembrane region" description="Helical" evidence="6">
    <location>
        <begin position="339"/>
        <end position="362"/>
    </location>
</feature>
<evidence type="ECO:0000256" key="4">
    <source>
        <dbReference type="ARBA" id="ARBA00022989"/>
    </source>
</evidence>
<feature type="transmembrane region" description="Helical" evidence="6">
    <location>
        <begin position="403"/>
        <end position="422"/>
    </location>
</feature>
<dbReference type="GO" id="GO:0005886">
    <property type="term" value="C:plasma membrane"/>
    <property type="evidence" value="ECO:0007669"/>
    <property type="project" value="UniProtKB-SubCell"/>
</dbReference>
<feature type="transmembrane region" description="Helical" evidence="6">
    <location>
        <begin position="163"/>
        <end position="182"/>
    </location>
</feature>
<gene>
    <name evidence="7" type="ORF">FHW14_000864</name>
</gene>
<feature type="transmembrane region" description="Helical" evidence="6">
    <location>
        <begin position="87"/>
        <end position="107"/>
    </location>
</feature>
<protein>
    <submittedName>
        <fullName evidence="7">O-antigen/teichoic acid export membrane protein</fullName>
    </submittedName>
</protein>
<comment type="subcellular location">
    <subcellularLocation>
        <location evidence="1">Cell membrane</location>
        <topology evidence="1">Multi-pass membrane protein</topology>
    </subcellularLocation>
</comment>
<feature type="transmembrane region" description="Helical" evidence="6">
    <location>
        <begin position="270"/>
        <end position="294"/>
    </location>
</feature>
<feature type="transmembrane region" description="Helical" evidence="6">
    <location>
        <begin position="45"/>
        <end position="66"/>
    </location>
</feature>
<sequence>MSIWHTVGRSAGMQIAVSGLSGLLGIVTSKLIISHFGVEAYGQYGLLATLPTLIPFADLGIAAVIVNNIAGSKSPATDEHVRRTITSAFRVMLSSGLAIVAVSVLLYASGLWPTLLGQALLPGGDLAATLCLCVFGLALPMGVGSRVLVSLGRNPLQTAIQGLTAPVVIAAVGFMVAIGTAASSYLALASYIASATVGFVMICVASRLLRPQVSSALRDVLHFRTSPGVPVMHLAWPMLVQMIALPIAMQTGRIMLSHRGTTQDLASYNLASQMFSIVLLAISTAGVALWPHYARARSDGNKTSPTAAAAVFAAGGLTMGLVMTAALPTIVHVVADGKITVSASLVVAFVVFVVLQAVKYPYGMYMTDAKGLRFQLLPIFAMIPINLGLAFLLIPVVGAAGPVIGSCVAVLLCQVLPNALWVRRDVAAPAMAR</sequence>
<feature type="transmembrane region" description="Helical" evidence="6">
    <location>
        <begin position="306"/>
        <end position="327"/>
    </location>
</feature>
<feature type="transmembrane region" description="Helical" evidence="6">
    <location>
        <begin position="230"/>
        <end position="250"/>
    </location>
</feature>
<proteinExistence type="predicted"/>
<keyword evidence="4 6" id="KW-1133">Transmembrane helix</keyword>
<dbReference type="PANTHER" id="PTHR30250:SF26">
    <property type="entry name" value="PSMA PROTEIN"/>
    <property type="match status" value="1"/>
</dbReference>
<evidence type="ECO:0000313" key="8">
    <source>
        <dbReference type="Proteomes" id="UP000590811"/>
    </source>
</evidence>
<evidence type="ECO:0000256" key="1">
    <source>
        <dbReference type="ARBA" id="ARBA00004651"/>
    </source>
</evidence>
<accession>A0A839PUJ9</accession>
<dbReference type="InterPro" id="IPR050833">
    <property type="entry name" value="Poly_Biosynth_Transport"/>
</dbReference>
<evidence type="ECO:0000256" key="6">
    <source>
        <dbReference type="SAM" id="Phobius"/>
    </source>
</evidence>